<dbReference type="STRING" id="880073.Cabys_1366"/>
<evidence type="ECO:0000313" key="3">
    <source>
        <dbReference type="EMBL" id="EHO42148.1"/>
    </source>
</evidence>
<sequence length="104" mass="11596">MSVNKQREVPASVQKWIFELYIAGQSPRSLQAIANLKLICEKNLKENYELTVIDVTENPSLARVKQIIALPTLIRLSPSPERKVVGDLSELDRAAAILELVNGK</sequence>
<dbReference type="Pfam" id="PF07689">
    <property type="entry name" value="KaiB"/>
    <property type="match status" value="1"/>
</dbReference>
<dbReference type="GO" id="GO:0048511">
    <property type="term" value="P:rhythmic process"/>
    <property type="evidence" value="ECO:0007669"/>
    <property type="project" value="InterPro"/>
</dbReference>
<reference evidence="2 5" key="2">
    <citation type="submission" date="2016-11" db="EMBL/GenBank/DDBJ databases">
        <title>Genomic analysis of Caldithrix abyssi and proposal of a novel bacterial phylum Caldithrichaeota.</title>
        <authorList>
            <person name="Kublanov I."/>
            <person name="Sigalova O."/>
            <person name="Gavrilov S."/>
            <person name="Lebedinsky A."/>
            <person name="Ivanova N."/>
            <person name="Daum C."/>
            <person name="Reddy T."/>
            <person name="Klenk H.P."/>
            <person name="Goker M."/>
            <person name="Reva O."/>
            <person name="Miroshnichenko M."/>
            <person name="Kyprides N."/>
            <person name="Woyke T."/>
            <person name="Gelfand M."/>
        </authorList>
    </citation>
    <scope>NUCLEOTIDE SEQUENCE [LARGE SCALE GENOMIC DNA]</scope>
    <source>
        <strain evidence="2 5">LF13</strain>
    </source>
</reference>
<evidence type="ECO:0000313" key="4">
    <source>
        <dbReference type="Proteomes" id="UP000004671"/>
    </source>
</evidence>
<dbReference type="RefSeq" id="WP_006929402.1">
    <property type="nucleotide sequence ID" value="NZ_CM001402.1"/>
</dbReference>
<dbReference type="EMBL" id="CP018099">
    <property type="protein sequence ID" value="APF18115.1"/>
    <property type="molecule type" value="Genomic_DNA"/>
</dbReference>
<dbReference type="eggNOG" id="COG4251">
    <property type="taxonomic scope" value="Bacteria"/>
</dbReference>
<dbReference type="HOGENOM" id="CLU_144073_1_0_0"/>
<dbReference type="InterPro" id="IPR011649">
    <property type="entry name" value="KaiB_domain"/>
</dbReference>
<name>H1XNH7_CALAY</name>
<dbReference type="KEGG" id="caby:Cabys_1366"/>
<evidence type="ECO:0000259" key="1">
    <source>
        <dbReference type="SMART" id="SM01248"/>
    </source>
</evidence>
<proteinExistence type="predicted"/>
<organism evidence="3 4">
    <name type="scientific">Caldithrix abyssi DSM 13497</name>
    <dbReference type="NCBI Taxonomy" id="880073"/>
    <lineage>
        <taxon>Bacteria</taxon>
        <taxon>Pseudomonadati</taxon>
        <taxon>Calditrichota</taxon>
        <taxon>Calditrichia</taxon>
        <taxon>Calditrichales</taxon>
        <taxon>Calditrichaceae</taxon>
        <taxon>Caldithrix</taxon>
    </lineage>
</organism>
<keyword evidence="4" id="KW-1185">Reference proteome</keyword>
<dbReference type="PaxDb" id="880073-Calab_2538"/>
<dbReference type="InParanoid" id="H1XNH7"/>
<protein>
    <submittedName>
        <fullName evidence="2">Circadian clock protein KaiB</fullName>
    </submittedName>
    <submittedName>
        <fullName evidence="3">KaiB domain protein</fullName>
    </submittedName>
</protein>
<dbReference type="CDD" id="cd02978">
    <property type="entry name" value="KaiB_like"/>
    <property type="match status" value="1"/>
</dbReference>
<gene>
    <name evidence="2" type="primary">kaiB</name>
    <name evidence="2" type="ORF">Cabys_1366</name>
    <name evidence="3" type="ORF">Calab_2538</name>
</gene>
<accession>H1XNH7</accession>
<dbReference type="InterPro" id="IPR036249">
    <property type="entry name" value="Thioredoxin-like_sf"/>
</dbReference>
<dbReference type="OrthoDB" id="5458519at2"/>
<dbReference type="InterPro" id="IPR039022">
    <property type="entry name" value="KaiB-like"/>
</dbReference>
<dbReference type="Proteomes" id="UP000183868">
    <property type="component" value="Chromosome"/>
</dbReference>
<dbReference type="Proteomes" id="UP000004671">
    <property type="component" value="Chromosome"/>
</dbReference>
<dbReference type="SUPFAM" id="SSF52833">
    <property type="entry name" value="Thioredoxin-like"/>
    <property type="match status" value="1"/>
</dbReference>
<feature type="domain" description="KaiB" evidence="1">
    <location>
        <begin position="19"/>
        <end position="100"/>
    </location>
</feature>
<dbReference type="AlphaFoldDB" id="H1XNH7"/>
<evidence type="ECO:0000313" key="5">
    <source>
        <dbReference type="Proteomes" id="UP000183868"/>
    </source>
</evidence>
<dbReference type="SMART" id="SM01248">
    <property type="entry name" value="KaiB"/>
    <property type="match status" value="1"/>
</dbReference>
<reference evidence="3 4" key="1">
    <citation type="submission" date="2011-09" db="EMBL/GenBank/DDBJ databases">
        <title>The permanent draft genome of Caldithrix abyssi DSM 13497.</title>
        <authorList>
            <consortium name="US DOE Joint Genome Institute (JGI-PGF)"/>
            <person name="Lucas S."/>
            <person name="Han J."/>
            <person name="Lapidus A."/>
            <person name="Bruce D."/>
            <person name="Goodwin L."/>
            <person name="Pitluck S."/>
            <person name="Peters L."/>
            <person name="Kyrpides N."/>
            <person name="Mavromatis K."/>
            <person name="Ivanova N."/>
            <person name="Mikhailova N."/>
            <person name="Chertkov O."/>
            <person name="Detter J.C."/>
            <person name="Tapia R."/>
            <person name="Han C."/>
            <person name="Land M."/>
            <person name="Hauser L."/>
            <person name="Markowitz V."/>
            <person name="Cheng J.-F."/>
            <person name="Hugenholtz P."/>
            <person name="Woyke T."/>
            <person name="Wu D."/>
            <person name="Spring S."/>
            <person name="Brambilla E."/>
            <person name="Klenk H.-P."/>
            <person name="Eisen J.A."/>
        </authorList>
    </citation>
    <scope>NUCLEOTIDE SEQUENCE [LARGE SCALE GENOMIC DNA]</scope>
    <source>
        <strain evidence="3 4">DSM 13497</strain>
    </source>
</reference>
<evidence type="ECO:0000313" key="2">
    <source>
        <dbReference type="EMBL" id="APF18115.1"/>
    </source>
</evidence>
<dbReference type="EMBL" id="CM001402">
    <property type="protein sequence ID" value="EHO42148.1"/>
    <property type="molecule type" value="Genomic_DNA"/>
</dbReference>
<dbReference type="PANTHER" id="PTHR41709:SF2">
    <property type="entry name" value="CIRCADIAN CLOCK PROTEIN KAIB2"/>
    <property type="match status" value="1"/>
</dbReference>
<dbReference type="Gene3D" id="3.40.30.10">
    <property type="entry name" value="Glutaredoxin"/>
    <property type="match status" value="1"/>
</dbReference>
<dbReference type="PANTHER" id="PTHR41709">
    <property type="entry name" value="KAIB-LIKE PROTEIN 1"/>
    <property type="match status" value="1"/>
</dbReference>